<dbReference type="AlphaFoldDB" id="A0A0L7RHH3"/>
<protein>
    <submittedName>
        <fullName evidence="2">Uncharacterized protein</fullName>
    </submittedName>
</protein>
<reference evidence="2 3" key="1">
    <citation type="submission" date="2015-07" db="EMBL/GenBank/DDBJ databases">
        <title>The genome of Habropoda laboriosa.</title>
        <authorList>
            <person name="Pan H."/>
            <person name="Kapheim K."/>
        </authorList>
    </citation>
    <scope>NUCLEOTIDE SEQUENCE [LARGE SCALE GENOMIC DNA]</scope>
    <source>
        <strain evidence="2">0110345459</strain>
    </source>
</reference>
<sequence>KHMLVPVPSIKKDKCPTKKCLVCAANNKRSETRYNCKLCDVASHLGIYFTKYHTLKKF</sequence>
<evidence type="ECO:0000313" key="3">
    <source>
        <dbReference type="Proteomes" id="UP000053825"/>
    </source>
</evidence>
<name>A0A0L7RHH3_9HYME</name>
<evidence type="ECO:0000313" key="2">
    <source>
        <dbReference type="EMBL" id="KOC70422.1"/>
    </source>
</evidence>
<dbReference type="EMBL" id="KQ414589">
    <property type="protein sequence ID" value="KOC70422.1"/>
    <property type="molecule type" value="Genomic_DNA"/>
</dbReference>
<feature type="non-terminal residue" evidence="2">
    <location>
        <position position="1"/>
    </location>
</feature>
<organism evidence="2 3">
    <name type="scientific">Habropoda laboriosa</name>
    <dbReference type="NCBI Taxonomy" id="597456"/>
    <lineage>
        <taxon>Eukaryota</taxon>
        <taxon>Metazoa</taxon>
        <taxon>Ecdysozoa</taxon>
        <taxon>Arthropoda</taxon>
        <taxon>Hexapoda</taxon>
        <taxon>Insecta</taxon>
        <taxon>Pterygota</taxon>
        <taxon>Neoptera</taxon>
        <taxon>Endopterygota</taxon>
        <taxon>Hymenoptera</taxon>
        <taxon>Apocrita</taxon>
        <taxon>Aculeata</taxon>
        <taxon>Apoidea</taxon>
        <taxon>Anthophila</taxon>
        <taxon>Apidae</taxon>
        <taxon>Habropoda</taxon>
    </lineage>
</organism>
<dbReference type="EMBL" id="KQ414890">
    <property type="protein sequence ID" value="KOC59806.1"/>
    <property type="molecule type" value="Genomic_DNA"/>
</dbReference>
<keyword evidence="3" id="KW-1185">Reference proteome</keyword>
<accession>A0A0L7RHH3</accession>
<proteinExistence type="predicted"/>
<evidence type="ECO:0000313" key="1">
    <source>
        <dbReference type="EMBL" id="KOC59806.1"/>
    </source>
</evidence>
<dbReference type="Proteomes" id="UP000053825">
    <property type="component" value="Unassembled WGS sequence"/>
</dbReference>
<gene>
    <name evidence="2" type="ORF">WH47_08080</name>
    <name evidence="1" type="ORF">WH47_10774</name>
</gene>